<evidence type="ECO:0000256" key="1">
    <source>
        <dbReference type="ARBA" id="ARBA00004123"/>
    </source>
</evidence>
<proteinExistence type="predicted"/>
<evidence type="ECO:0000256" key="3">
    <source>
        <dbReference type="ARBA" id="ARBA00022771"/>
    </source>
</evidence>
<evidence type="ECO:0000256" key="5">
    <source>
        <dbReference type="ARBA" id="ARBA00023015"/>
    </source>
</evidence>
<dbReference type="PANTHER" id="PTHR46481:SF10">
    <property type="entry name" value="ZINC FINGER BED DOMAIN-CONTAINING PROTEIN 39"/>
    <property type="match status" value="1"/>
</dbReference>
<dbReference type="Pfam" id="PF04937">
    <property type="entry name" value="DUF659"/>
    <property type="match status" value="1"/>
</dbReference>
<evidence type="ECO:0000256" key="10">
    <source>
        <dbReference type="SAM" id="Coils"/>
    </source>
</evidence>
<feature type="region of interest" description="Disordered" evidence="11">
    <location>
        <begin position="316"/>
        <end position="336"/>
    </location>
</feature>
<evidence type="ECO:0000313" key="13">
    <source>
        <dbReference type="EMBL" id="GBC10722.1"/>
    </source>
</evidence>
<evidence type="ECO:0000256" key="7">
    <source>
        <dbReference type="ARBA" id="ARBA00023163"/>
    </source>
</evidence>
<dbReference type="InterPro" id="IPR012337">
    <property type="entry name" value="RNaseH-like_sf"/>
</dbReference>
<evidence type="ECO:0000256" key="8">
    <source>
        <dbReference type="ARBA" id="ARBA00023242"/>
    </source>
</evidence>
<gene>
    <name evidence="13" type="ORF">RclHR1_09850011</name>
</gene>
<evidence type="ECO:0000259" key="12">
    <source>
        <dbReference type="PROSITE" id="PS50808"/>
    </source>
</evidence>
<keyword evidence="8" id="KW-0539">Nucleus</keyword>
<dbReference type="PROSITE" id="PS50808">
    <property type="entry name" value="ZF_BED"/>
    <property type="match status" value="1"/>
</dbReference>
<dbReference type="GO" id="GO:0005634">
    <property type="term" value="C:nucleus"/>
    <property type="evidence" value="ECO:0007669"/>
    <property type="project" value="UniProtKB-SubCell"/>
</dbReference>
<keyword evidence="6" id="KW-0238">DNA-binding</keyword>
<reference evidence="13 14" key="1">
    <citation type="submission" date="2017-11" db="EMBL/GenBank/DDBJ databases">
        <title>The genome of Rhizophagus clarus HR1 reveals common genetic basis of auxotrophy among arbuscular mycorrhizal fungi.</title>
        <authorList>
            <person name="Kobayashi Y."/>
        </authorList>
    </citation>
    <scope>NUCLEOTIDE SEQUENCE [LARGE SCALE GENOMIC DNA]</scope>
    <source>
        <strain evidence="13 14">HR1</strain>
    </source>
</reference>
<sequence>MSKTPSAILNSKIRGKKAFLPDDVENSVSTALSYIWTVTNKKIDSCVFEQDKVRIIFKKNEGRTYIDLQELSSSFTFINKDSLTELENYKNLYELYKSKYDSVLNNNAKLQNELQKYSNLGLVTPENTRPVSVGTADTIISDMDEPLKQLLQYSTPEHLPESTTSTPYSTLYHEINDSELARFVEDEVNDSQPISEESSNHESTKLKLPSQALLASTKLNPPSQSPLAADESTEANKSTELNLPSQSPLAADESTESNESTRLNLPPSTKVPTKKLPAKSQVKSPTLKSVEKVPNVEVAVVVESSTSETLISKHEYVEVSVSSEEDSESDHDDDDDDEAIVNEELNSTQMLLFSKGRKLCEILLANNKHFVASEKSKTTEIFTALAELSKFETIKVVDKESATKRINQWRNQETYCEKLLIAAESFNLLHLASLVQIYDDLTKLSSELEVKNVKSWVISFMRSILKIGRKAEQRNRLGCDRLLSHKMDLPFELKLLKRGRPKDDVWQHYLEGELYSQGHASAVCTYCNLKYSRGETSLLKGHLANHCMKAPGNVIRMYQHNFEENAKKKMKINGQLTLNEFHDKDQPLPKGKSDRIDKALMRFFICCDVSFRIVESPFFLDFLQELNSVYNPPSRDILTNRLFEEELGYINSKVLRELEATKNLTLALDGWSFPNHFSIWNFTILTPTNKEYIYQLLDLSSNSHTGEFIAEKIEDILIRVGVEKFSAIVSDNGSNVRKARGIIQSKHPYIEDVRCISHCVNLISCDIIKHPFAENLLKKINILANFFRNNAMAGAKLRELIKSMNVKGGRIVPFCKTRWTTAFQSISDIIRLKAVLEELASNYSNILSNEKIKPIIRSWNFFNDLKVLAFILKPLRDTILLLERSSANLSDCYLGMACIAASMKKLPRTFNQEFKNHCISMINKRLEEFDDDNYLLAFFLHPRFRTCLKYGVWQRIVIIAGKVAKNAGMDLECSRILCSQLLMYKNNERPFNQPYSNGIDDPIKWWTSMELEPPYLQSLALRLFSICPNSASCERGFSMCGWICNKRQLRLGVKRLESIAKIISYYRSNAHSEFRFYGKGTKKESVKLSDSEINAIVNDSLAELEPEEEDDDVEIIKEIQVRRTTDGHPIPNNQVVVLIENTINVLHQNIIDGLDKDFLEDDNNLIEDNLNNDDNENNNCDNENDKEESGRGIINYNVEDLAKEFVDK</sequence>
<feature type="compositionally biased region" description="Acidic residues" evidence="11">
    <location>
        <begin position="1168"/>
        <end position="1186"/>
    </location>
</feature>
<dbReference type="InterPro" id="IPR007021">
    <property type="entry name" value="DUF659"/>
</dbReference>
<keyword evidence="14" id="KW-1185">Reference proteome</keyword>
<feature type="coiled-coil region" evidence="10">
    <location>
        <begin position="86"/>
        <end position="120"/>
    </location>
</feature>
<keyword evidence="5" id="KW-0805">Transcription regulation</keyword>
<keyword evidence="10" id="KW-0175">Coiled coil</keyword>
<keyword evidence="7" id="KW-0804">Transcription</keyword>
<organism evidence="13 14">
    <name type="scientific">Rhizophagus clarus</name>
    <dbReference type="NCBI Taxonomy" id="94130"/>
    <lineage>
        <taxon>Eukaryota</taxon>
        <taxon>Fungi</taxon>
        <taxon>Fungi incertae sedis</taxon>
        <taxon>Mucoromycota</taxon>
        <taxon>Glomeromycotina</taxon>
        <taxon>Glomeromycetes</taxon>
        <taxon>Glomerales</taxon>
        <taxon>Glomeraceae</taxon>
        <taxon>Rhizophagus</taxon>
    </lineage>
</organism>
<dbReference type="InterPro" id="IPR008906">
    <property type="entry name" value="HATC_C_dom"/>
</dbReference>
<keyword evidence="2" id="KW-0479">Metal-binding</keyword>
<dbReference type="Pfam" id="PF05699">
    <property type="entry name" value="Dimer_Tnp_hAT"/>
    <property type="match status" value="1"/>
</dbReference>
<evidence type="ECO:0000313" key="14">
    <source>
        <dbReference type="Proteomes" id="UP000247702"/>
    </source>
</evidence>
<dbReference type="GO" id="GO:0008270">
    <property type="term" value="F:zinc ion binding"/>
    <property type="evidence" value="ECO:0007669"/>
    <property type="project" value="UniProtKB-KW"/>
</dbReference>
<dbReference type="AlphaFoldDB" id="A0A2Z6SJC1"/>
<comment type="subcellular location">
    <subcellularLocation>
        <location evidence="1">Nucleus</location>
    </subcellularLocation>
</comment>
<feature type="compositionally biased region" description="Acidic residues" evidence="11">
    <location>
        <begin position="323"/>
        <end position="336"/>
    </location>
</feature>
<dbReference type="Pfam" id="PF02892">
    <property type="entry name" value="zf-BED"/>
    <property type="match status" value="1"/>
</dbReference>
<feature type="compositionally biased region" description="Polar residues" evidence="11">
    <location>
        <begin position="235"/>
        <end position="248"/>
    </location>
</feature>
<evidence type="ECO:0000256" key="2">
    <source>
        <dbReference type="ARBA" id="ARBA00022723"/>
    </source>
</evidence>
<dbReference type="InterPro" id="IPR003656">
    <property type="entry name" value="Znf_BED"/>
</dbReference>
<dbReference type="GO" id="GO:0046983">
    <property type="term" value="F:protein dimerization activity"/>
    <property type="evidence" value="ECO:0007669"/>
    <property type="project" value="InterPro"/>
</dbReference>
<comment type="caution">
    <text evidence="13">The sequence shown here is derived from an EMBL/GenBank/DDBJ whole genome shotgun (WGS) entry which is preliminary data.</text>
</comment>
<feature type="compositionally biased region" description="Polar residues" evidence="11">
    <location>
        <begin position="257"/>
        <end position="271"/>
    </location>
</feature>
<feature type="region of interest" description="Disordered" evidence="11">
    <location>
        <begin position="1168"/>
        <end position="1190"/>
    </location>
</feature>
<evidence type="ECO:0000256" key="4">
    <source>
        <dbReference type="ARBA" id="ARBA00022833"/>
    </source>
</evidence>
<evidence type="ECO:0000256" key="9">
    <source>
        <dbReference type="PROSITE-ProRule" id="PRU00027"/>
    </source>
</evidence>
<dbReference type="PANTHER" id="PTHR46481">
    <property type="entry name" value="ZINC FINGER BED DOMAIN-CONTAINING PROTEIN 4"/>
    <property type="match status" value="1"/>
</dbReference>
<dbReference type="SUPFAM" id="SSF53098">
    <property type="entry name" value="Ribonuclease H-like"/>
    <property type="match status" value="1"/>
</dbReference>
<evidence type="ECO:0000256" key="11">
    <source>
        <dbReference type="SAM" id="MobiDB-lite"/>
    </source>
</evidence>
<name>A0A2Z6SJC1_9GLOM</name>
<dbReference type="GO" id="GO:0003677">
    <property type="term" value="F:DNA binding"/>
    <property type="evidence" value="ECO:0007669"/>
    <property type="project" value="UniProtKB-KW"/>
</dbReference>
<protein>
    <recommendedName>
        <fullName evidence="12">BED-type domain-containing protein</fullName>
    </recommendedName>
</protein>
<feature type="region of interest" description="Disordered" evidence="11">
    <location>
        <begin position="187"/>
        <end position="288"/>
    </location>
</feature>
<dbReference type="Proteomes" id="UP000247702">
    <property type="component" value="Unassembled WGS sequence"/>
</dbReference>
<feature type="compositionally biased region" description="Polar residues" evidence="11">
    <location>
        <begin position="213"/>
        <end position="226"/>
    </location>
</feature>
<keyword evidence="4" id="KW-0862">Zinc</keyword>
<evidence type="ECO:0000256" key="6">
    <source>
        <dbReference type="ARBA" id="ARBA00023125"/>
    </source>
</evidence>
<dbReference type="EMBL" id="BEXD01004409">
    <property type="protein sequence ID" value="GBC10722.1"/>
    <property type="molecule type" value="Genomic_DNA"/>
</dbReference>
<accession>A0A2Z6SJC1</accession>
<keyword evidence="3 9" id="KW-0863">Zinc-finger</keyword>
<dbReference type="InterPro" id="IPR052035">
    <property type="entry name" value="ZnF_BED_domain_contain"/>
</dbReference>
<feature type="domain" description="BED-type" evidence="12">
    <location>
        <begin position="500"/>
        <end position="554"/>
    </location>
</feature>